<name>A0A3G3K1R8_9BACL</name>
<organism evidence="1 2">
    <name type="scientific">Cohnella candidum</name>
    <dbReference type="NCBI Taxonomy" id="2674991"/>
    <lineage>
        <taxon>Bacteria</taxon>
        <taxon>Bacillati</taxon>
        <taxon>Bacillota</taxon>
        <taxon>Bacilli</taxon>
        <taxon>Bacillales</taxon>
        <taxon>Paenibacillaceae</taxon>
        <taxon>Cohnella</taxon>
    </lineage>
</organism>
<dbReference type="KEGG" id="coh:EAV92_18160"/>
<protein>
    <submittedName>
        <fullName evidence="1">Uncharacterized protein</fullName>
    </submittedName>
</protein>
<dbReference type="EMBL" id="CP033433">
    <property type="protein sequence ID" value="AYQ74320.1"/>
    <property type="molecule type" value="Genomic_DNA"/>
</dbReference>
<keyword evidence="2" id="KW-1185">Reference proteome</keyword>
<dbReference type="Proteomes" id="UP000269097">
    <property type="component" value="Chromosome"/>
</dbReference>
<proteinExistence type="predicted"/>
<evidence type="ECO:0000313" key="1">
    <source>
        <dbReference type="EMBL" id="AYQ74320.1"/>
    </source>
</evidence>
<dbReference type="AlphaFoldDB" id="A0A3G3K1R8"/>
<reference evidence="1 2" key="1">
    <citation type="submission" date="2018-10" db="EMBL/GenBank/DDBJ databases">
        <title>Genome Sequence of Cohnella sp.</title>
        <authorList>
            <person name="Srinivasan S."/>
            <person name="Kim M.K."/>
        </authorList>
    </citation>
    <scope>NUCLEOTIDE SEQUENCE [LARGE SCALE GENOMIC DNA]</scope>
    <source>
        <strain evidence="1 2">18JY8-7</strain>
    </source>
</reference>
<evidence type="ECO:0000313" key="2">
    <source>
        <dbReference type="Proteomes" id="UP000269097"/>
    </source>
</evidence>
<gene>
    <name evidence="1" type="ORF">EAV92_18160</name>
</gene>
<accession>A0A3G3K1R8</accession>
<dbReference type="RefSeq" id="WP_123042401.1">
    <property type="nucleotide sequence ID" value="NZ_CP033433.1"/>
</dbReference>
<sequence length="165" mass="18773">MDVGTRLLSEALIKKHHPHLRYVRIHTSGKNAVVIYAWNENLELPEADRLALRRFAAGYLPPYLCCQVKPYSMVREDGVPSEPEVPDSVREAAMNRNLDQRAILTLINGMFTGGEMSFDHYDGGTGTIYFRVRSGGKVTDVERELIRQYLYEVVPIGSYYEVAYS</sequence>